<proteinExistence type="predicted"/>
<keyword evidence="6 8" id="KW-1133">Transmembrane helix</keyword>
<feature type="domain" description="Glycosyltransferase RgtA/B/C/D-like" evidence="9">
    <location>
        <begin position="74"/>
        <end position="235"/>
    </location>
</feature>
<organism evidence="10 11">
    <name type="scientific">Idiomarina tyrosinivorans</name>
    <dbReference type="NCBI Taxonomy" id="1445662"/>
    <lineage>
        <taxon>Bacteria</taxon>
        <taxon>Pseudomonadati</taxon>
        <taxon>Pseudomonadota</taxon>
        <taxon>Gammaproteobacteria</taxon>
        <taxon>Alteromonadales</taxon>
        <taxon>Idiomarinaceae</taxon>
        <taxon>Idiomarina</taxon>
    </lineage>
</organism>
<name>A0A432ZPX8_9GAMM</name>
<comment type="caution">
    <text evidence="10">The sequence shown here is derived from an EMBL/GenBank/DDBJ whole genome shotgun (WGS) entry which is preliminary data.</text>
</comment>
<feature type="transmembrane region" description="Helical" evidence="8">
    <location>
        <begin position="404"/>
        <end position="422"/>
    </location>
</feature>
<keyword evidence="2" id="KW-1003">Cell membrane</keyword>
<evidence type="ECO:0000256" key="5">
    <source>
        <dbReference type="ARBA" id="ARBA00022692"/>
    </source>
</evidence>
<keyword evidence="4 10" id="KW-0808">Transferase</keyword>
<feature type="transmembrane region" description="Helical" evidence="8">
    <location>
        <begin position="311"/>
        <end position="328"/>
    </location>
</feature>
<dbReference type="GO" id="GO:0016763">
    <property type="term" value="F:pentosyltransferase activity"/>
    <property type="evidence" value="ECO:0007669"/>
    <property type="project" value="TreeGrafter"/>
</dbReference>
<keyword evidence="5 8" id="KW-0812">Transmembrane</keyword>
<keyword evidence="11" id="KW-1185">Reference proteome</keyword>
<dbReference type="RefSeq" id="WP_126842077.1">
    <property type="nucleotide sequence ID" value="NZ_PIQH01000007.1"/>
</dbReference>
<evidence type="ECO:0000259" key="9">
    <source>
        <dbReference type="Pfam" id="PF13231"/>
    </source>
</evidence>
<dbReference type="InterPro" id="IPR050297">
    <property type="entry name" value="LipidA_mod_glycosyltrf_83"/>
</dbReference>
<evidence type="ECO:0000256" key="3">
    <source>
        <dbReference type="ARBA" id="ARBA00022676"/>
    </source>
</evidence>
<keyword evidence="7 8" id="KW-0472">Membrane</keyword>
<accession>A0A432ZPX8</accession>
<gene>
    <name evidence="10" type="ORF">CWI84_08045</name>
</gene>
<dbReference type="AlphaFoldDB" id="A0A432ZPX8"/>
<evidence type="ECO:0000313" key="10">
    <source>
        <dbReference type="EMBL" id="RUO79902.1"/>
    </source>
</evidence>
<dbReference type="GO" id="GO:0005886">
    <property type="term" value="C:plasma membrane"/>
    <property type="evidence" value="ECO:0007669"/>
    <property type="project" value="UniProtKB-SubCell"/>
</dbReference>
<dbReference type="PANTHER" id="PTHR33908">
    <property type="entry name" value="MANNOSYLTRANSFERASE YKCB-RELATED"/>
    <property type="match status" value="1"/>
</dbReference>
<evidence type="ECO:0000313" key="11">
    <source>
        <dbReference type="Proteomes" id="UP000287996"/>
    </source>
</evidence>
<feature type="transmembrane region" description="Helical" evidence="8">
    <location>
        <begin position="147"/>
        <end position="167"/>
    </location>
</feature>
<feature type="transmembrane region" description="Helical" evidence="8">
    <location>
        <begin position="220"/>
        <end position="243"/>
    </location>
</feature>
<evidence type="ECO:0000256" key="4">
    <source>
        <dbReference type="ARBA" id="ARBA00022679"/>
    </source>
</evidence>
<evidence type="ECO:0000256" key="1">
    <source>
        <dbReference type="ARBA" id="ARBA00004651"/>
    </source>
</evidence>
<keyword evidence="3" id="KW-0328">Glycosyltransferase</keyword>
<feature type="transmembrane region" description="Helical" evidence="8">
    <location>
        <begin position="85"/>
        <end position="113"/>
    </location>
</feature>
<feature type="transmembrane region" description="Helical" evidence="8">
    <location>
        <begin position="364"/>
        <end position="384"/>
    </location>
</feature>
<feature type="transmembrane region" description="Helical" evidence="8">
    <location>
        <begin position="179"/>
        <end position="208"/>
    </location>
</feature>
<evidence type="ECO:0000256" key="2">
    <source>
        <dbReference type="ARBA" id="ARBA00022475"/>
    </source>
</evidence>
<evidence type="ECO:0000256" key="7">
    <source>
        <dbReference type="ARBA" id="ARBA00023136"/>
    </source>
</evidence>
<feature type="transmembrane region" description="Helical" evidence="8">
    <location>
        <begin position="20"/>
        <end position="38"/>
    </location>
</feature>
<dbReference type="PANTHER" id="PTHR33908:SF3">
    <property type="entry name" value="UNDECAPRENYL PHOSPHATE-ALPHA-4-AMINO-4-DEOXY-L-ARABINOSE ARABINOSYL TRANSFERASE"/>
    <property type="match status" value="1"/>
</dbReference>
<dbReference type="GO" id="GO:0009103">
    <property type="term" value="P:lipopolysaccharide biosynthetic process"/>
    <property type="evidence" value="ECO:0007669"/>
    <property type="project" value="TreeGrafter"/>
</dbReference>
<comment type="subcellular location">
    <subcellularLocation>
        <location evidence="1">Cell membrane</location>
        <topology evidence="1">Multi-pass membrane protein</topology>
    </subcellularLocation>
</comment>
<dbReference type="OrthoDB" id="9775035at2"/>
<evidence type="ECO:0000256" key="8">
    <source>
        <dbReference type="SAM" id="Phobius"/>
    </source>
</evidence>
<protein>
    <submittedName>
        <fullName evidence="10">Glycosyl transferase</fullName>
    </submittedName>
</protein>
<reference evidence="10 11" key="1">
    <citation type="journal article" date="2011" name="Front. Microbiol.">
        <title>Genomic signatures of strain selection and enhancement in Bacillus atrophaeus var. globigii, a historical biowarfare simulant.</title>
        <authorList>
            <person name="Gibbons H.S."/>
            <person name="Broomall S.M."/>
            <person name="McNew L.A."/>
            <person name="Daligault H."/>
            <person name="Chapman C."/>
            <person name="Bruce D."/>
            <person name="Karavis M."/>
            <person name="Krepps M."/>
            <person name="McGregor P.A."/>
            <person name="Hong C."/>
            <person name="Park K.H."/>
            <person name="Akmal A."/>
            <person name="Feldman A."/>
            <person name="Lin J.S."/>
            <person name="Chang W.E."/>
            <person name="Higgs B.W."/>
            <person name="Demirev P."/>
            <person name="Lindquist J."/>
            <person name="Liem A."/>
            <person name="Fochler E."/>
            <person name="Read T.D."/>
            <person name="Tapia R."/>
            <person name="Johnson S."/>
            <person name="Bishop-Lilly K.A."/>
            <person name="Detter C."/>
            <person name="Han C."/>
            <person name="Sozhamannan S."/>
            <person name="Rosenzweig C.N."/>
            <person name="Skowronski E.W."/>
        </authorList>
    </citation>
    <scope>NUCLEOTIDE SEQUENCE [LARGE SCALE GENOMIC DNA]</scope>
    <source>
        <strain evidence="10 11">CC-PW-9</strain>
    </source>
</reference>
<dbReference type="EMBL" id="PIQH01000007">
    <property type="protein sequence ID" value="RUO79902.1"/>
    <property type="molecule type" value="Genomic_DNA"/>
</dbReference>
<dbReference type="Proteomes" id="UP000287996">
    <property type="component" value="Unassembled WGS sequence"/>
</dbReference>
<dbReference type="GO" id="GO:0010041">
    <property type="term" value="P:response to iron(III) ion"/>
    <property type="evidence" value="ECO:0007669"/>
    <property type="project" value="TreeGrafter"/>
</dbReference>
<feature type="transmembrane region" description="Helical" evidence="8">
    <location>
        <begin position="277"/>
        <end position="299"/>
    </location>
</feature>
<evidence type="ECO:0000256" key="6">
    <source>
        <dbReference type="ARBA" id="ARBA00022989"/>
    </source>
</evidence>
<dbReference type="InterPro" id="IPR038731">
    <property type="entry name" value="RgtA/B/C-like"/>
</dbReference>
<dbReference type="Pfam" id="PF13231">
    <property type="entry name" value="PMT_2"/>
    <property type="match status" value="1"/>
</dbReference>
<feature type="transmembrane region" description="Helical" evidence="8">
    <location>
        <begin position="334"/>
        <end position="352"/>
    </location>
</feature>
<feature type="transmembrane region" description="Helical" evidence="8">
    <location>
        <begin position="434"/>
        <end position="453"/>
    </location>
</feature>
<sequence>MNNIVNRILAPLEDENSRVVLAWILVFAAVLIFAGIGLRSPWPPDEPRFADVAREMVDTGQWFFPARGAEFYPDKPPVFMWSIAFFYWLTGSISVAALLPNALCSLVVLIAVFDLGKRLWNLNVGRNAALLLLVTPQFLIQAKFAQIDAMVACWITLGCYGLIRHFFAGPHWRWYFAAWGFMGLGIITKGVGFLPIFMLIPIALYYFFASRLPGTFRWRSFAGVLVMLAVIACWLVPMLLIVYSQNTAELVAYKNNILFKQTGKRYADSWAHVKPWYYMWTSVAPWFWLPASLCVLGRFKSVWQQCKADKRIAVLLGWVLLVIVFFSTTPGKRGVYILPALPMFALAVAAIWDKVKASAIERRIVIGINWIMLGVFTLLAVLAWMQHPKLMDVLDNYTERDAVLQHLALMLSVIVALMLVLQWTLRKHGAFTRYAGQVAVIAVIISFWAYPIMEPLRTPKNVMQEATRAVDGGELGIIEMKEQYLLFSPIPVTHFSYFRESDEQFRSAWQWIHEQPNRFIMAPTNVEFTCFSGAGAKDLGIAHREEWKLLGIEQADATCQAPSQHKVYVSPPNEHIEAR</sequence>